<dbReference type="PANTHER" id="PTHR46268:SF6">
    <property type="entry name" value="UNIVERSAL STRESS PROTEIN UP12"/>
    <property type="match status" value="1"/>
</dbReference>
<evidence type="ECO:0000256" key="1">
    <source>
        <dbReference type="ARBA" id="ARBA00008791"/>
    </source>
</evidence>
<sequence>MKSILLLTDFSDNAFLAAEYACMLAKKWKTEHLLIFYADQANTALESMPTVAAGREELRNETIHTLEVWQDSLRQLAGPGIEVSFLMEDTILESRINRICEEKMIDLVVMGITGRTGMEKLLIGSNAIRVMGNIRYPLLIVPSETVVEYPHKVVLATDLKDVREKMDTPLLLKVLDTLGSDLLVVNVSQAEGDVTGLRDQIGDTHSLLDKYHATYHYISDPDIVTGINDFTSEKEAGLIIALHRHQNGLAAIFRKSVSKRLAWHSSIPVMVLPVS</sequence>
<comment type="similarity">
    <text evidence="1">Belongs to the universal stress protein A family.</text>
</comment>
<proteinExistence type="inferred from homology"/>
<dbReference type="InterPro" id="IPR006015">
    <property type="entry name" value="Universal_stress_UspA"/>
</dbReference>
<feature type="domain" description="UspA" evidence="2">
    <location>
        <begin position="216"/>
        <end position="273"/>
    </location>
</feature>
<dbReference type="InterPro" id="IPR006016">
    <property type="entry name" value="UspA"/>
</dbReference>
<feature type="domain" description="UspA" evidence="2">
    <location>
        <begin position="1"/>
        <end position="142"/>
    </location>
</feature>
<dbReference type="OrthoDB" id="9788959at2"/>
<evidence type="ECO:0000313" key="3">
    <source>
        <dbReference type="EMBL" id="RZS67096.1"/>
    </source>
</evidence>
<dbReference type="AlphaFoldDB" id="A0A4Q7MFY5"/>
<evidence type="ECO:0000313" key="4">
    <source>
        <dbReference type="Proteomes" id="UP000293874"/>
    </source>
</evidence>
<dbReference type="PRINTS" id="PR01438">
    <property type="entry name" value="UNVRSLSTRESS"/>
</dbReference>
<dbReference type="Pfam" id="PF00582">
    <property type="entry name" value="Usp"/>
    <property type="match status" value="2"/>
</dbReference>
<reference evidence="3 4" key="1">
    <citation type="submission" date="2019-02" db="EMBL/GenBank/DDBJ databases">
        <title>Genomic Encyclopedia of Type Strains, Phase IV (KMG-IV): sequencing the most valuable type-strain genomes for metagenomic binning, comparative biology and taxonomic classification.</title>
        <authorList>
            <person name="Goeker M."/>
        </authorList>
    </citation>
    <scope>NUCLEOTIDE SEQUENCE [LARGE SCALE GENOMIC DNA]</scope>
    <source>
        <strain evidence="3 4">DSM 18116</strain>
    </source>
</reference>
<organism evidence="3 4">
    <name type="scientific">Pseudobacter ginsenosidimutans</name>
    <dbReference type="NCBI Taxonomy" id="661488"/>
    <lineage>
        <taxon>Bacteria</taxon>
        <taxon>Pseudomonadati</taxon>
        <taxon>Bacteroidota</taxon>
        <taxon>Chitinophagia</taxon>
        <taxon>Chitinophagales</taxon>
        <taxon>Chitinophagaceae</taxon>
        <taxon>Pseudobacter</taxon>
    </lineage>
</organism>
<dbReference type="RefSeq" id="WP_130543975.1">
    <property type="nucleotide sequence ID" value="NZ_CP042431.1"/>
</dbReference>
<comment type="caution">
    <text evidence="3">The sequence shown here is derived from an EMBL/GenBank/DDBJ whole genome shotgun (WGS) entry which is preliminary data.</text>
</comment>
<keyword evidence="4" id="KW-1185">Reference proteome</keyword>
<dbReference type="Gene3D" id="3.40.50.620">
    <property type="entry name" value="HUPs"/>
    <property type="match status" value="2"/>
</dbReference>
<dbReference type="EMBL" id="SGXA01000004">
    <property type="protein sequence ID" value="RZS67096.1"/>
    <property type="molecule type" value="Genomic_DNA"/>
</dbReference>
<name>A0A4Q7MFY5_9BACT</name>
<dbReference type="Proteomes" id="UP000293874">
    <property type="component" value="Unassembled WGS sequence"/>
</dbReference>
<dbReference type="SUPFAM" id="SSF52402">
    <property type="entry name" value="Adenine nucleotide alpha hydrolases-like"/>
    <property type="match status" value="2"/>
</dbReference>
<gene>
    <name evidence="3" type="ORF">EV199_5481</name>
</gene>
<protein>
    <submittedName>
        <fullName evidence="3">Nucleotide-binding universal stress UspA family protein</fullName>
    </submittedName>
</protein>
<dbReference type="CDD" id="cd00293">
    <property type="entry name" value="USP-like"/>
    <property type="match status" value="1"/>
</dbReference>
<evidence type="ECO:0000259" key="2">
    <source>
        <dbReference type="Pfam" id="PF00582"/>
    </source>
</evidence>
<accession>A0A4Q7MFY5</accession>
<dbReference type="InterPro" id="IPR014729">
    <property type="entry name" value="Rossmann-like_a/b/a_fold"/>
</dbReference>
<dbReference type="PANTHER" id="PTHR46268">
    <property type="entry name" value="STRESS RESPONSE PROTEIN NHAX"/>
    <property type="match status" value="1"/>
</dbReference>